<dbReference type="Proteomes" id="UP000707451">
    <property type="component" value="Unassembled WGS sequence"/>
</dbReference>
<dbReference type="SUPFAM" id="SSF54160">
    <property type="entry name" value="Chromo domain-like"/>
    <property type="match status" value="2"/>
</dbReference>
<dbReference type="AlphaFoldDB" id="A0A9P8BX96"/>
<feature type="compositionally biased region" description="Low complexity" evidence="3">
    <location>
        <begin position="169"/>
        <end position="188"/>
    </location>
</feature>
<comment type="caution">
    <text evidence="5">The sequence shown here is derived from an EMBL/GenBank/DDBJ whole genome shotgun (WGS) entry which is preliminary data.</text>
</comment>
<evidence type="ECO:0000259" key="4">
    <source>
        <dbReference type="PROSITE" id="PS50013"/>
    </source>
</evidence>
<dbReference type="Gene3D" id="2.40.50.40">
    <property type="match status" value="2"/>
</dbReference>
<dbReference type="InterPro" id="IPR016197">
    <property type="entry name" value="Chromo-like_dom_sf"/>
</dbReference>
<evidence type="ECO:0000256" key="1">
    <source>
        <dbReference type="ARBA" id="ARBA00004123"/>
    </source>
</evidence>
<feature type="compositionally biased region" description="Acidic residues" evidence="3">
    <location>
        <begin position="74"/>
        <end position="89"/>
    </location>
</feature>
<dbReference type="InterPro" id="IPR008251">
    <property type="entry name" value="Chromo_shadow_dom"/>
</dbReference>
<dbReference type="Pfam" id="PF01393">
    <property type="entry name" value="Chromo_shadow"/>
    <property type="match status" value="1"/>
</dbReference>
<feature type="compositionally biased region" description="Low complexity" evidence="3">
    <location>
        <begin position="259"/>
        <end position="292"/>
    </location>
</feature>
<evidence type="ECO:0000313" key="5">
    <source>
        <dbReference type="EMBL" id="KAG9071108.1"/>
    </source>
</evidence>
<evidence type="ECO:0000313" key="6">
    <source>
        <dbReference type="Proteomes" id="UP000707451"/>
    </source>
</evidence>
<reference evidence="5" key="1">
    <citation type="submission" date="2021-06" db="EMBL/GenBank/DDBJ databases">
        <title>Genome Sequence of Mortierella hyaline Strain SCG-10, a Cold-Adapted, Nitrate-Reducing Fungus Isolated from Soil in Minnesota, USA.</title>
        <authorList>
            <person name="Aldossari N."/>
        </authorList>
    </citation>
    <scope>NUCLEOTIDE SEQUENCE</scope>
    <source>
        <strain evidence="5">SCG-10</strain>
    </source>
</reference>
<feature type="compositionally biased region" description="Low complexity" evidence="3">
    <location>
        <begin position="304"/>
        <end position="321"/>
    </location>
</feature>
<proteinExistence type="predicted"/>
<feature type="compositionally biased region" description="Gly residues" evidence="3">
    <location>
        <begin position="189"/>
        <end position="205"/>
    </location>
</feature>
<dbReference type="SMART" id="SM00300">
    <property type="entry name" value="ChSh"/>
    <property type="match status" value="1"/>
</dbReference>
<name>A0A9P8BX96_9FUNG</name>
<feature type="compositionally biased region" description="Basic and acidic residues" evidence="3">
    <location>
        <begin position="14"/>
        <end position="23"/>
    </location>
</feature>
<feature type="region of interest" description="Disordered" evidence="3">
    <location>
        <begin position="234"/>
        <end position="329"/>
    </location>
</feature>
<evidence type="ECO:0000256" key="3">
    <source>
        <dbReference type="SAM" id="MobiDB-lite"/>
    </source>
</evidence>
<keyword evidence="6" id="KW-1185">Reference proteome</keyword>
<comment type="subcellular location">
    <subcellularLocation>
        <location evidence="1">Nucleus</location>
    </subcellularLocation>
</comment>
<feature type="compositionally biased region" description="Low complexity" evidence="3">
    <location>
        <begin position="209"/>
        <end position="218"/>
    </location>
</feature>
<dbReference type="GO" id="GO:0005634">
    <property type="term" value="C:nucleus"/>
    <property type="evidence" value="ECO:0007669"/>
    <property type="project" value="UniProtKB-SubCell"/>
</dbReference>
<feature type="region of interest" description="Disordered" evidence="3">
    <location>
        <begin position="148"/>
        <end position="218"/>
    </location>
</feature>
<feature type="domain" description="Chromo" evidence="4">
    <location>
        <begin position="92"/>
        <end position="141"/>
    </location>
</feature>
<keyword evidence="2" id="KW-0539">Nucleus</keyword>
<organism evidence="5 6">
    <name type="scientific">Linnemannia hyalina</name>
    <dbReference type="NCBI Taxonomy" id="64524"/>
    <lineage>
        <taxon>Eukaryota</taxon>
        <taxon>Fungi</taxon>
        <taxon>Fungi incertae sedis</taxon>
        <taxon>Mucoromycota</taxon>
        <taxon>Mortierellomycotina</taxon>
        <taxon>Mortierellomycetes</taxon>
        <taxon>Mortierellales</taxon>
        <taxon>Mortierellaceae</taxon>
        <taxon>Linnemannia</taxon>
    </lineage>
</organism>
<dbReference type="PANTHER" id="PTHR22812">
    <property type="entry name" value="CHROMOBOX PROTEIN"/>
    <property type="match status" value="1"/>
</dbReference>
<dbReference type="EMBL" id="JAHRHY010000003">
    <property type="protein sequence ID" value="KAG9071108.1"/>
    <property type="molecule type" value="Genomic_DNA"/>
</dbReference>
<feature type="compositionally biased region" description="Low complexity" evidence="3">
    <location>
        <begin position="234"/>
        <end position="249"/>
    </location>
</feature>
<protein>
    <recommendedName>
        <fullName evidence="4">Chromo domain-containing protein</fullName>
    </recommendedName>
</protein>
<dbReference type="InterPro" id="IPR023780">
    <property type="entry name" value="Chromo_domain"/>
</dbReference>
<dbReference type="SMART" id="SM00298">
    <property type="entry name" value="CHROMO"/>
    <property type="match status" value="1"/>
</dbReference>
<dbReference type="Pfam" id="PF00385">
    <property type="entry name" value="Chromo"/>
    <property type="match status" value="1"/>
</dbReference>
<evidence type="ECO:0000256" key="2">
    <source>
        <dbReference type="ARBA" id="ARBA00023242"/>
    </source>
</evidence>
<feature type="compositionally biased region" description="Basic and acidic residues" evidence="3">
    <location>
        <begin position="41"/>
        <end position="50"/>
    </location>
</feature>
<dbReference type="PROSITE" id="PS50013">
    <property type="entry name" value="CHROMO_2"/>
    <property type="match status" value="1"/>
</dbReference>
<dbReference type="InterPro" id="IPR051219">
    <property type="entry name" value="Heterochromatin_chromo-domain"/>
</dbReference>
<sequence>MSLCCSTGVMDGAYVKKEPKDDGSITVLSGIPKKDKTKVKSRTEKAKRNEGAATNTSGSDDTSDPDTHIAGSDSNDDSADSDDDDEGDSDVYEVEKVVGHRFDQNNMLSYHIKWKGYPDEESSWEQVGSVFCLDMVKDYWKLYCDQGGSKTDPEGSIRRPTSSSLTLIGGRKTSSSTGSSNTKPSNSGSKGGKAGGGKGSTGGQSGRISPEPLLPDLSPLVKSSAAAAVATATTTATMTTTSATSSSSSKRARTTSPERQQLTSQTSRRSSNTLAVTNSTGSSKSTTLSTPTKLAQVEPETRRGATATTTASAAGAITTTTEQQQQSKDTLLPRRLTAVGPVLITEENWIPPNHWDSWDGLVERVEAIETRSADKLDRSKMFVHLRWKSGNRMTLHPLREIHDKAPRRLIDFYERHLQFQESD</sequence>
<gene>
    <name evidence="5" type="ORF">KI688_008651</name>
</gene>
<dbReference type="InterPro" id="IPR000953">
    <property type="entry name" value="Chromo/chromo_shadow_dom"/>
</dbReference>
<feature type="region of interest" description="Disordered" evidence="3">
    <location>
        <begin position="1"/>
        <end position="89"/>
    </location>
</feature>
<dbReference type="OrthoDB" id="433924at2759"/>
<dbReference type="CDD" id="cd00024">
    <property type="entry name" value="CD_CSD"/>
    <property type="match status" value="1"/>
</dbReference>
<accession>A0A9P8BX96</accession>